<dbReference type="STRING" id="1629.IV50_GL000322"/>
<dbReference type="EC" id="3.2.-.-" evidence="2"/>
<protein>
    <submittedName>
        <fullName evidence="2">Probable transglycosylase isaA</fullName>
        <ecNumber evidence="2">3.2.-.-</ecNumber>
    </submittedName>
</protein>
<accession>A0A380P230</accession>
<name>A0A380P230_WEIVI</name>
<sequence>MWHTIVRPESGGNPNAVSPNGYRGLGQTKEGWGTGSVAQQTQGMVNYATSRYGSVSNAISFRQANGWW</sequence>
<dbReference type="InterPro" id="IPR023346">
    <property type="entry name" value="Lysozyme-like_dom_sf"/>
</dbReference>
<feature type="region of interest" description="Disordered" evidence="1">
    <location>
        <begin position="1"/>
        <end position="36"/>
    </location>
</feature>
<dbReference type="EMBL" id="UHIV01000004">
    <property type="protein sequence ID" value="SUP59281.1"/>
    <property type="molecule type" value="Genomic_DNA"/>
</dbReference>
<dbReference type="AlphaFoldDB" id="A0A380P230"/>
<dbReference type="Gene3D" id="1.10.530.10">
    <property type="match status" value="1"/>
</dbReference>
<evidence type="ECO:0000313" key="2">
    <source>
        <dbReference type="EMBL" id="SUP59281.1"/>
    </source>
</evidence>
<dbReference type="SUPFAM" id="SSF53955">
    <property type="entry name" value="Lysozyme-like"/>
    <property type="match status" value="1"/>
</dbReference>
<evidence type="ECO:0000256" key="1">
    <source>
        <dbReference type="SAM" id="MobiDB-lite"/>
    </source>
</evidence>
<reference evidence="2 3" key="1">
    <citation type="submission" date="2018-06" db="EMBL/GenBank/DDBJ databases">
        <authorList>
            <consortium name="Pathogen Informatics"/>
            <person name="Doyle S."/>
        </authorList>
    </citation>
    <scope>NUCLEOTIDE SEQUENCE [LARGE SCALE GENOMIC DNA]</scope>
    <source>
        <strain evidence="2 3">NCTC13645</strain>
    </source>
</reference>
<evidence type="ECO:0000313" key="3">
    <source>
        <dbReference type="Proteomes" id="UP000254621"/>
    </source>
</evidence>
<proteinExistence type="predicted"/>
<organism evidence="2 3">
    <name type="scientific">Weissella viridescens</name>
    <name type="common">Lactobacillus viridescens</name>
    <dbReference type="NCBI Taxonomy" id="1629"/>
    <lineage>
        <taxon>Bacteria</taxon>
        <taxon>Bacillati</taxon>
        <taxon>Bacillota</taxon>
        <taxon>Bacilli</taxon>
        <taxon>Lactobacillales</taxon>
        <taxon>Lactobacillaceae</taxon>
        <taxon>Weissella</taxon>
    </lineage>
</organism>
<dbReference type="GO" id="GO:0016798">
    <property type="term" value="F:hydrolase activity, acting on glycosyl bonds"/>
    <property type="evidence" value="ECO:0007669"/>
    <property type="project" value="UniProtKB-KW"/>
</dbReference>
<gene>
    <name evidence="2" type="primary">isaA_3</name>
    <name evidence="2" type="ORF">NCTC13645_01535</name>
</gene>
<dbReference type="Proteomes" id="UP000254621">
    <property type="component" value="Unassembled WGS sequence"/>
</dbReference>
<keyword evidence="2" id="KW-0378">Hydrolase</keyword>
<keyword evidence="2" id="KW-0326">Glycosidase</keyword>